<dbReference type="GeneID" id="90542394"/>
<evidence type="ECO:0000313" key="11">
    <source>
        <dbReference type="Proteomes" id="UP001334084"/>
    </source>
</evidence>
<evidence type="ECO:0000256" key="3">
    <source>
        <dbReference type="ARBA" id="ARBA00022722"/>
    </source>
</evidence>
<dbReference type="GO" id="GO:0004519">
    <property type="term" value="F:endonuclease activity"/>
    <property type="evidence" value="ECO:0007669"/>
    <property type="project" value="UniProtKB-KW"/>
</dbReference>
<protein>
    <submittedName>
        <fullName evidence="10">Endonuclease</fullName>
    </submittedName>
</protein>
<dbReference type="Gene3D" id="4.10.60.10">
    <property type="entry name" value="Zinc finger, CCHC-type"/>
    <property type="match status" value="1"/>
</dbReference>
<keyword evidence="6" id="KW-0695">RNA-directed DNA polymerase</keyword>
<dbReference type="Pfam" id="PF17917">
    <property type="entry name" value="RT_RNaseH"/>
    <property type="match status" value="1"/>
</dbReference>
<evidence type="ECO:0000256" key="7">
    <source>
        <dbReference type="PROSITE-ProRule" id="PRU00047"/>
    </source>
</evidence>
<sequence>MKTEISSENILQELQRASLLSSFNKLSNEEKIDYFIHKANIEILDWHSKLMKEKRKCSLTFEMWKELAETEFDCGTGLYELYTLKQKENQSIVEFIKDVEKKCLKENIRNTDKRKIIRNGILSRYKAIKMVLTGQYEINKEFLEIIDEMEKENNDITKIRQPASNNINKRYSCYFCHKDGHIAKDCFAKKKITDGKQLQYKRINEIHQEGGMLDANFINNKEDLIYVYNEKINVTFDSGSYYNFISKKAASELTLKIYRSTEEIYFLTCLEERFGITEYVILDFSYGGKSYRSKFFIFPKVEKFKILVGKKTLQEILKRVSSNRICEINTIKGEKIVEKVYTLPKKLEEGVEKSIKELLRKNYIRKSKSTWLNNLRPVIKPDGSIRVTTNLVSLNKLVELDNYSLPHIDKLLYGLRGKKYFSKLDLKDAFFCIELAEKDRYKTAFRFKHLLYEWNVMPMGFKNAPAIFQRFIDDVLQEEIGKSCFVYVDDILVFGENEEEHDFNYEKIITKLKSYNLGINEDKTIYKVKELTFLGHLIAYNEIKPKITRDQAINDMKRPINKKSLQEFLGLINYYRKFISNCSKIGGCLYDLTKNDIQFNWGKEQDAAFNTLKKIVLSSSVLKQPDFSKPYILETDACDSGLGAILSQENEGHVYPIAYASRRLVPAERNYSISEKECLGVLWGMENFRYFLYGNEFKVITDHKALEVLNKGEIKSLRIQRWLDKLSEYNYTIEYKRGTDIPHVDCLSRSYLNELNTDEINMIEFSEEEKRSIIRNKHIELVHRGSKVIENELRKKYHWKDMSHMEKNLYL</sequence>
<dbReference type="InterPro" id="IPR043502">
    <property type="entry name" value="DNA/RNA_pol_sf"/>
</dbReference>
<dbReference type="EMBL" id="CP142734">
    <property type="protein sequence ID" value="WUR04560.1"/>
    <property type="molecule type" value="Genomic_DNA"/>
</dbReference>
<keyword evidence="3" id="KW-0540">Nuclease</keyword>
<keyword evidence="5" id="KW-0378">Hydrolase</keyword>
<dbReference type="Gene3D" id="3.10.10.10">
    <property type="entry name" value="HIV Type 1 Reverse Transcriptase, subunit A, domain 1"/>
    <property type="match status" value="1"/>
</dbReference>
<dbReference type="InterPro" id="IPR043128">
    <property type="entry name" value="Rev_trsase/Diguanyl_cyclase"/>
</dbReference>
<proteinExistence type="predicted"/>
<evidence type="ECO:0000313" key="10">
    <source>
        <dbReference type="EMBL" id="WUR04560.1"/>
    </source>
</evidence>
<keyword evidence="7" id="KW-0863">Zinc-finger</keyword>
<dbReference type="InterPro" id="IPR050951">
    <property type="entry name" value="Retrovirus_Pol_polyprotein"/>
</dbReference>
<evidence type="ECO:0000256" key="1">
    <source>
        <dbReference type="ARBA" id="ARBA00022679"/>
    </source>
</evidence>
<organism evidence="10 11">
    <name type="scientific">Vairimorpha necatrix</name>
    <dbReference type="NCBI Taxonomy" id="6039"/>
    <lineage>
        <taxon>Eukaryota</taxon>
        <taxon>Fungi</taxon>
        <taxon>Fungi incertae sedis</taxon>
        <taxon>Microsporidia</taxon>
        <taxon>Nosematidae</taxon>
        <taxon>Vairimorpha</taxon>
    </lineage>
</organism>
<dbReference type="GO" id="GO:0003676">
    <property type="term" value="F:nucleic acid binding"/>
    <property type="evidence" value="ECO:0007669"/>
    <property type="project" value="InterPro"/>
</dbReference>
<dbReference type="Gene3D" id="3.30.70.270">
    <property type="match status" value="2"/>
</dbReference>
<keyword evidence="4 10" id="KW-0255">Endonuclease</keyword>
<dbReference type="PANTHER" id="PTHR37984:SF5">
    <property type="entry name" value="PROTEIN NYNRIN-LIKE"/>
    <property type="match status" value="1"/>
</dbReference>
<dbReference type="FunFam" id="3.10.20.370:FF:000001">
    <property type="entry name" value="Retrovirus-related Pol polyprotein from transposon 17.6-like protein"/>
    <property type="match status" value="1"/>
</dbReference>
<dbReference type="PROSITE" id="PS50878">
    <property type="entry name" value="RT_POL"/>
    <property type="match status" value="1"/>
</dbReference>
<dbReference type="SUPFAM" id="SSF57756">
    <property type="entry name" value="Retrovirus zinc finger-like domains"/>
    <property type="match status" value="1"/>
</dbReference>
<dbReference type="PROSITE" id="PS50158">
    <property type="entry name" value="ZF_CCHC"/>
    <property type="match status" value="1"/>
</dbReference>
<dbReference type="GO" id="GO:0008270">
    <property type="term" value="F:zinc ion binding"/>
    <property type="evidence" value="ECO:0007669"/>
    <property type="project" value="UniProtKB-KW"/>
</dbReference>
<accession>A0AAX4JEX3</accession>
<dbReference type="CDD" id="cd09274">
    <property type="entry name" value="RNase_HI_RT_Ty3"/>
    <property type="match status" value="1"/>
</dbReference>
<dbReference type="Proteomes" id="UP001334084">
    <property type="component" value="Chromosome 9"/>
</dbReference>
<gene>
    <name evidence="10" type="ORF">VNE69_09115</name>
</gene>
<dbReference type="InterPro" id="IPR036875">
    <property type="entry name" value="Znf_CCHC_sf"/>
</dbReference>
<feature type="domain" description="Reverse transcriptase" evidence="9">
    <location>
        <begin position="359"/>
        <end position="538"/>
    </location>
</feature>
<evidence type="ECO:0000256" key="2">
    <source>
        <dbReference type="ARBA" id="ARBA00022695"/>
    </source>
</evidence>
<feature type="domain" description="CCHC-type" evidence="8">
    <location>
        <begin position="173"/>
        <end position="186"/>
    </location>
</feature>
<dbReference type="CDD" id="cd01647">
    <property type="entry name" value="RT_LTR"/>
    <property type="match status" value="1"/>
</dbReference>
<dbReference type="PANTHER" id="PTHR37984">
    <property type="entry name" value="PROTEIN CBG26694"/>
    <property type="match status" value="1"/>
</dbReference>
<evidence type="ECO:0000256" key="4">
    <source>
        <dbReference type="ARBA" id="ARBA00022759"/>
    </source>
</evidence>
<dbReference type="Pfam" id="PF00078">
    <property type="entry name" value="RVT_1"/>
    <property type="match status" value="1"/>
</dbReference>
<dbReference type="RefSeq" id="XP_065330705.1">
    <property type="nucleotide sequence ID" value="XM_065474633.1"/>
</dbReference>
<dbReference type="InterPro" id="IPR001878">
    <property type="entry name" value="Znf_CCHC"/>
</dbReference>
<evidence type="ECO:0000256" key="6">
    <source>
        <dbReference type="ARBA" id="ARBA00022918"/>
    </source>
</evidence>
<dbReference type="Gene3D" id="3.10.20.370">
    <property type="match status" value="1"/>
</dbReference>
<keyword evidence="7" id="KW-0479">Metal-binding</keyword>
<evidence type="ECO:0000256" key="5">
    <source>
        <dbReference type="ARBA" id="ARBA00022801"/>
    </source>
</evidence>
<dbReference type="KEGG" id="vnx:VNE69_09115"/>
<name>A0AAX4JEX3_9MICR</name>
<dbReference type="InterPro" id="IPR000477">
    <property type="entry name" value="RT_dom"/>
</dbReference>
<keyword evidence="7" id="KW-0862">Zinc</keyword>
<dbReference type="GO" id="GO:0003964">
    <property type="term" value="F:RNA-directed DNA polymerase activity"/>
    <property type="evidence" value="ECO:0007669"/>
    <property type="project" value="UniProtKB-KW"/>
</dbReference>
<dbReference type="GO" id="GO:0016787">
    <property type="term" value="F:hydrolase activity"/>
    <property type="evidence" value="ECO:0007669"/>
    <property type="project" value="UniProtKB-KW"/>
</dbReference>
<dbReference type="SUPFAM" id="SSF56672">
    <property type="entry name" value="DNA/RNA polymerases"/>
    <property type="match status" value="1"/>
</dbReference>
<evidence type="ECO:0000259" key="8">
    <source>
        <dbReference type="PROSITE" id="PS50158"/>
    </source>
</evidence>
<dbReference type="AlphaFoldDB" id="A0AAX4JEX3"/>
<evidence type="ECO:0000259" key="9">
    <source>
        <dbReference type="PROSITE" id="PS50878"/>
    </source>
</evidence>
<keyword evidence="1" id="KW-0808">Transferase</keyword>
<reference evidence="10" key="1">
    <citation type="journal article" date="2024" name="BMC Genomics">
        <title>Functional annotation of a divergent genome using sequence and structure-based similarity.</title>
        <authorList>
            <person name="Svedberg D."/>
            <person name="Winiger R.R."/>
            <person name="Berg A."/>
            <person name="Sharma H."/>
            <person name="Tellgren-Roth C."/>
            <person name="Debrunner-Vossbrinck B.A."/>
            <person name="Vossbrinck C.R."/>
            <person name="Barandun J."/>
        </authorList>
    </citation>
    <scope>NUCLEOTIDE SEQUENCE</scope>
    <source>
        <strain evidence="10">Illinois isolate</strain>
    </source>
</reference>
<dbReference type="FunFam" id="3.30.70.270:FF:000020">
    <property type="entry name" value="Transposon Tf2-6 polyprotein-like Protein"/>
    <property type="match status" value="1"/>
</dbReference>
<keyword evidence="2" id="KW-0548">Nucleotidyltransferase</keyword>
<keyword evidence="11" id="KW-1185">Reference proteome</keyword>
<dbReference type="InterPro" id="IPR041373">
    <property type="entry name" value="RT_RNaseH"/>
</dbReference>